<dbReference type="RefSeq" id="XP_009221749.1">
    <property type="nucleotide sequence ID" value="XM_009223485.1"/>
</dbReference>
<organism evidence="1">
    <name type="scientific">Gaeumannomyces tritici (strain R3-111a-1)</name>
    <name type="common">Wheat and barley take-all root rot fungus</name>
    <name type="synonym">Gaeumannomyces graminis var. tritici</name>
    <dbReference type="NCBI Taxonomy" id="644352"/>
    <lineage>
        <taxon>Eukaryota</taxon>
        <taxon>Fungi</taxon>
        <taxon>Dikarya</taxon>
        <taxon>Ascomycota</taxon>
        <taxon>Pezizomycotina</taxon>
        <taxon>Sordariomycetes</taxon>
        <taxon>Sordariomycetidae</taxon>
        <taxon>Magnaporthales</taxon>
        <taxon>Magnaporthaceae</taxon>
        <taxon>Gaeumannomyces</taxon>
    </lineage>
</organism>
<dbReference type="EnsemblFungi" id="EJT75749">
    <property type="protein sequence ID" value="EJT75749"/>
    <property type="gene ID" value="GGTG_05679"/>
</dbReference>
<dbReference type="AlphaFoldDB" id="J3NWL7"/>
<reference evidence="1" key="3">
    <citation type="submission" date="2010-09" db="EMBL/GenBank/DDBJ databases">
        <title>Annotation of Gaeumannomyces graminis var. tritici R3-111a-1.</title>
        <authorList>
            <consortium name="The Broad Institute Genome Sequencing Platform"/>
            <person name="Ma L.-J."/>
            <person name="Dead R."/>
            <person name="Young S.K."/>
            <person name="Zeng Q."/>
            <person name="Gargeya S."/>
            <person name="Fitzgerald M."/>
            <person name="Haas B."/>
            <person name="Abouelleil A."/>
            <person name="Alvarado L."/>
            <person name="Arachchi H.M."/>
            <person name="Berlin A."/>
            <person name="Brown A."/>
            <person name="Chapman S.B."/>
            <person name="Chen Z."/>
            <person name="Dunbar C."/>
            <person name="Freedman E."/>
            <person name="Gearin G."/>
            <person name="Gellesch M."/>
            <person name="Goldberg J."/>
            <person name="Griggs A."/>
            <person name="Gujja S."/>
            <person name="Heiman D."/>
            <person name="Howarth C."/>
            <person name="Larson L."/>
            <person name="Lui A."/>
            <person name="MacDonald P.J.P."/>
            <person name="Mehta T."/>
            <person name="Montmayeur A."/>
            <person name="Murphy C."/>
            <person name="Neiman D."/>
            <person name="Pearson M."/>
            <person name="Priest M."/>
            <person name="Roberts A."/>
            <person name="Saif S."/>
            <person name="Shea T."/>
            <person name="Shenoy N."/>
            <person name="Sisk P."/>
            <person name="Stolte C."/>
            <person name="Sykes S."/>
            <person name="Yandava C."/>
            <person name="Wortman J."/>
            <person name="Nusbaum C."/>
            <person name="Birren B."/>
        </authorList>
    </citation>
    <scope>NUCLEOTIDE SEQUENCE</scope>
    <source>
        <strain evidence="1">R3-111a-1</strain>
    </source>
</reference>
<dbReference type="VEuPathDB" id="FungiDB:GGTG_05679"/>
<dbReference type="GeneID" id="20346137"/>
<dbReference type="HOGENOM" id="CLU_2776070_0_0_1"/>
<gene>
    <name evidence="2" type="primary">20346137</name>
    <name evidence="1" type="ORF">GGTG_05679</name>
</gene>
<sequence>MMVPFDSKRRQRRLAPRPSPALIRALLWATPLAEDARAYGGRYCGPHLQPKTLEYMVGAIVGHTFSRRR</sequence>
<protein>
    <submittedName>
        <fullName evidence="1 2">Uncharacterized protein</fullName>
    </submittedName>
</protein>
<reference evidence="2" key="4">
    <citation type="journal article" date="2015" name="G3 (Bethesda)">
        <title>Genome sequences of three phytopathogenic species of the Magnaporthaceae family of fungi.</title>
        <authorList>
            <person name="Okagaki L.H."/>
            <person name="Nunes C.C."/>
            <person name="Sailsbery J."/>
            <person name="Clay B."/>
            <person name="Brown D."/>
            <person name="John T."/>
            <person name="Oh Y."/>
            <person name="Young N."/>
            <person name="Fitzgerald M."/>
            <person name="Haas B.J."/>
            <person name="Zeng Q."/>
            <person name="Young S."/>
            <person name="Adiconis X."/>
            <person name="Fan L."/>
            <person name="Levin J.Z."/>
            <person name="Mitchell T.K."/>
            <person name="Okubara P.A."/>
            <person name="Farman M.L."/>
            <person name="Kohn L.M."/>
            <person name="Birren B."/>
            <person name="Ma L.-J."/>
            <person name="Dean R.A."/>
        </authorList>
    </citation>
    <scope>NUCLEOTIDE SEQUENCE</scope>
    <source>
        <strain evidence="2">R3-111a-1</strain>
    </source>
</reference>
<evidence type="ECO:0000313" key="3">
    <source>
        <dbReference type="Proteomes" id="UP000006039"/>
    </source>
</evidence>
<proteinExistence type="predicted"/>
<dbReference type="EMBL" id="GL385397">
    <property type="protein sequence ID" value="EJT75749.1"/>
    <property type="molecule type" value="Genomic_DNA"/>
</dbReference>
<dbReference type="Proteomes" id="UP000006039">
    <property type="component" value="Unassembled WGS sequence"/>
</dbReference>
<evidence type="ECO:0000313" key="1">
    <source>
        <dbReference type="EMBL" id="EJT75749.1"/>
    </source>
</evidence>
<keyword evidence="3" id="KW-1185">Reference proteome</keyword>
<name>J3NWL7_GAET3</name>
<accession>J3NWL7</accession>
<reference evidence="2" key="5">
    <citation type="submission" date="2018-04" db="UniProtKB">
        <authorList>
            <consortium name="EnsemblFungi"/>
        </authorList>
    </citation>
    <scope>IDENTIFICATION</scope>
    <source>
        <strain evidence="2">R3-111a-1</strain>
    </source>
</reference>
<reference evidence="3" key="1">
    <citation type="submission" date="2010-07" db="EMBL/GenBank/DDBJ databases">
        <title>The genome sequence of Gaeumannomyces graminis var. tritici strain R3-111a-1.</title>
        <authorList>
            <consortium name="The Broad Institute Genome Sequencing Platform"/>
            <person name="Ma L.-J."/>
            <person name="Dead R."/>
            <person name="Young S."/>
            <person name="Zeng Q."/>
            <person name="Koehrsen M."/>
            <person name="Alvarado L."/>
            <person name="Berlin A."/>
            <person name="Chapman S.B."/>
            <person name="Chen Z."/>
            <person name="Freedman E."/>
            <person name="Gellesch M."/>
            <person name="Goldberg J."/>
            <person name="Griggs A."/>
            <person name="Gujja S."/>
            <person name="Heilman E.R."/>
            <person name="Heiman D."/>
            <person name="Hepburn T."/>
            <person name="Howarth C."/>
            <person name="Jen D."/>
            <person name="Larson L."/>
            <person name="Mehta T."/>
            <person name="Neiman D."/>
            <person name="Pearson M."/>
            <person name="Roberts A."/>
            <person name="Saif S."/>
            <person name="Shea T."/>
            <person name="Shenoy N."/>
            <person name="Sisk P."/>
            <person name="Stolte C."/>
            <person name="Sykes S."/>
            <person name="Walk T."/>
            <person name="White J."/>
            <person name="Yandava C."/>
            <person name="Haas B."/>
            <person name="Nusbaum C."/>
            <person name="Birren B."/>
        </authorList>
    </citation>
    <scope>NUCLEOTIDE SEQUENCE [LARGE SCALE GENOMIC DNA]</scope>
    <source>
        <strain evidence="3">R3-111a-1</strain>
    </source>
</reference>
<evidence type="ECO:0000313" key="2">
    <source>
        <dbReference type="EnsemblFungi" id="EJT75749"/>
    </source>
</evidence>
<reference evidence="1" key="2">
    <citation type="submission" date="2010-07" db="EMBL/GenBank/DDBJ databases">
        <authorList>
            <consortium name="The Broad Institute Genome Sequencing Platform"/>
            <consortium name="Broad Institute Genome Sequencing Center for Infectious Disease"/>
            <person name="Ma L.-J."/>
            <person name="Dead R."/>
            <person name="Young S."/>
            <person name="Zeng Q."/>
            <person name="Koehrsen M."/>
            <person name="Alvarado L."/>
            <person name="Berlin A."/>
            <person name="Chapman S.B."/>
            <person name="Chen Z."/>
            <person name="Freedman E."/>
            <person name="Gellesch M."/>
            <person name="Goldberg J."/>
            <person name="Griggs A."/>
            <person name="Gujja S."/>
            <person name="Heilman E.R."/>
            <person name="Heiman D."/>
            <person name="Hepburn T."/>
            <person name="Howarth C."/>
            <person name="Jen D."/>
            <person name="Larson L."/>
            <person name="Mehta T."/>
            <person name="Neiman D."/>
            <person name="Pearson M."/>
            <person name="Roberts A."/>
            <person name="Saif S."/>
            <person name="Shea T."/>
            <person name="Shenoy N."/>
            <person name="Sisk P."/>
            <person name="Stolte C."/>
            <person name="Sykes S."/>
            <person name="Walk T."/>
            <person name="White J."/>
            <person name="Yandava C."/>
            <person name="Haas B."/>
            <person name="Nusbaum C."/>
            <person name="Birren B."/>
        </authorList>
    </citation>
    <scope>NUCLEOTIDE SEQUENCE</scope>
    <source>
        <strain evidence="1">R3-111a-1</strain>
    </source>
</reference>